<reference evidence="2 3" key="1">
    <citation type="journal article" date="2011" name="PLoS ONE">
        <title>Haloquadratum walsbyi: limited diversity in a global pond.</title>
        <authorList>
            <person name="Dyall-Smith M."/>
            <person name="Pfeiffer F."/>
            <person name="Klee K."/>
            <person name="Palm P."/>
            <person name="Gross K."/>
            <person name="Schuster S.C."/>
            <person name="Rampp M."/>
            <person name="Oesterhelt D."/>
        </authorList>
    </citation>
    <scope>NUCLEOTIDE SEQUENCE [LARGE SCALE GENOMIC DNA]</scope>
    <source>
        <strain evidence="3">DSM 16854 / JCM 12705 / C23</strain>
    </source>
</reference>
<evidence type="ECO:0000313" key="3">
    <source>
        <dbReference type="Proteomes" id="UP000007954"/>
    </source>
</evidence>
<evidence type="ECO:0000256" key="1">
    <source>
        <dbReference type="SAM" id="Phobius"/>
    </source>
</evidence>
<dbReference type="RefSeq" id="WP_014556184.1">
    <property type="nucleotide sequence ID" value="NC_017459.1"/>
</dbReference>
<organism evidence="2 3">
    <name type="scientific">Haloquadratum walsbyi (strain DSM 16854 / JCM 12705 / C23)</name>
    <dbReference type="NCBI Taxonomy" id="768065"/>
    <lineage>
        <taxon>Archaea</taxon>
        <taxon>Methanobacteriati</taxon>
        <taxon>Methanobacteriota</taxon>
        <taxon>Stenosarchaea group</taxon>
        <taxon>Halobacteria</taxon>
        <taxon>Halobacteriales</taxon>
        <taxon>Haloferacaceae</taxon>
        <taxon>Haloquadratum</taxon>
    </lineage>
</organism>
<dbReference type="GeneID" id="12447526"/>
<feature type="transmembrane region" description="Helical" evidence="1">
    <location>
        <begin position="20"/>
        <end position="41"/>
    </location>
</feature>
<dbReference type="EMBL" id="FR746099">
    <property type="protein sequence ID" value="CCC40600.1"/>
    <property type="molecule type" value="Genomic_DNA"/>
</dbReference>
<feature type="transmembrane region" description="Helical" evidence="1">
    <location>
        <begin position="113"/>
        <end position="132"/>
    </location>
</feature>
<accession>G0LJ32</accession>
<keyword evidence="1" id="KW-0812">Transmembrane</keyword>
<dbReference type="Proteomes" id="UP000007954">
    <property type="component" value="Chromosome"/>
</dbReference>
<proteinExistence type="predicted"/>
<gene>
    <name evidence="2" type="ordered locus">Hqrw_2780</name>
</gene>
<protein>
    <recommendedName>
        <fullName evidence="4">Transmembrane protein</fullName>
    </recommendedName>
</protein>
<keyword evidence="1" id="KW-0472">Membrane</keyword>
<sequence length="138" mass="14909">MNDDQSTTEIGAKTSIDWEAIGICSFIVLFGIAVLVGITYANLSTSTQTAHENLQRNCGELANDTRLVDGGIGLMRQPLNQTTVAACQNVTYAEYHQRRVQSMRTTPFNLGQWALYGSVGGGSIIGGVALAMRVRRVN</sequence>
<dbReference type="OrthoDB" id="377008at2157"/>
<dbReference type="KEGG" id="hwc:Hqrw_2780"/>
<dbReference type="HOGENOM" id="CLU_1811420_0_0_2"/>
<name>G0LJ32_HALWC</name>
<dbReference type="AlphaFoldDB" id="G0LJ32"/>
<evidence type="ECO:0000313" key="2">
    <source>
        <dbReference type="EMBL" id="CCC40600.1"/>
    </source>
</evidence>
<keyword evidence="1" id="KW-1133">Transmembrane helix</keyword>
<evidence type="ECO:0008006" key="4">
    <source>
        <dbReference type="Google" id="ProtNLM"/>
    </source>
</evidence>